<dbReference type="InterPro" id="IPR036396">
    <property type="entry name" value="Cyt_P450_sf"/>
</dbReference>
<reference evidence="11" key="1">
    <citation type="submission" date="2022-11" db="EMBL/GenBank/DDBJ databases">
        <authorList>
            <person name="Petersen C."/>
        </authorList>
    </citation>
    <scope>NUCLEOTIDE SEQUENCE</scope>
    <source>
        <strain evidence="11">IBT 30069</strain>
    </source>
</reference>
<sequence>MIPFTTYVWILSVAWVLLLGIRIIYRLFFRPLRNFPGPKLAAASSCYQTYHDVIRHGQYIWVIKQMHEKYGPIVRITPNELHINDPYFYDEIYAGGNRKRDKTIEFSNAGSFNGALLTTIFHDQHRFRRGIINKLFSTQAVRNFDASIQEHVDTLVHVLEEAKRTDSVVKLTELFGALSADVVSQFTYGTSHGYLKGDSNEMDLLEAVYSATVFAHTTFAFPFLATMALKLPFAVLRKLPINTVPILELREWAGLKIAEVAQQQKIKTDKSQGPTTLFEMLVDDNVPAAERDPLRLKNEAATIFAAGVETCARVMALSVFHLTKDRSKLEKLREELHPVMSNRSERISPTEMEKLPYLTGVINEGLRLSYGSTLRFPRVAPDEALHFEGFVIPPGTVMSQSNYFLHTDPSIFPDPTNFDPERWIRAAENDQNLKRFIGSFSKGSRQCLGMTLAYSLLYIAMPAVFSRFDMELYNTTEEDVVIGRDLAFSQPVMGRFRVDVKVAKVLGI</sequence>
<feature type="binding site" description="axial binding residue" evidence="8">
    <location>
        <position position="447"/>
    </location>
    <ligand>
        <name>heme</name>
        <dbReference type="ChEBI" id="CHEBI:30413"/>
    </ligand>
    <ligandPart>
        <name>Fe</name>
        <dbReference type="ChEBI" id="CHEBI:18248"/>
    </ligandPart>
</feature>
<dbReference type="EMBL" id="JAPQKH010000003">
    <property type="protein sequence ID" value="KAJ5109198.1"/>
    <property type="molecule type" value="Genomic_DNA"/>
</dbReference>
<keyword evidence="7 9" id="KW-0503">Monooxygenase</keyword>
<dbReference type="Gene3D" id="1.10.630.10">
    <property type="entry name" value="Cytochrome P450"/>
    <property type="match status" value="1"/>
</dbReference>
<keyword evidence="10" id="KW-0472">Membrane</keyword>
<dbReference type="AlphaFoldDB" id="A0A9W9KKX5"/>
<keyword evidence="10" id="KW-0812">Transmembrane</keyword>
<feature type="transmembrane region" description="Helical" evidence="10">
    <location>
        <begin position="6"/>
        <end position="25"/>
    </location>
</feature>
<evidence type="ECO:0000256" key="5">
    <source>
        <dbReference type="ARBA" id="ARBA00023002"/>
    </source>
</evidence>
<dbReference type="InterPro" id="IPR017972">
    <property type="entry name" value="Cyt_P450_CS"/>
</dbReference>
<dbReference type="CDD" id="cd11062">
    <property type="entry name" value="CYP58-like"/>
    <property type="match status" value="1"/>
</dbReference>
<gene>
    <name evidence="11" type="ORF">N7456_005873</name>
</gene>
<dbReference type="InterPro" id="IPR001128">
    <property type="entry name" value="Cyt_P450"/>
</dbReference>
<dbReference type="GO" id="GO:0004497">
    <property type="term" value="F:monooxygenase activity"/>
    <property type="evidence" value="ECO:0007669"/>
    <property type="project" value="UniProtKB-KW"/>
</dbReference>
<evidence type="ECO:0000256" key="4">
    <source>
        <dbReference type="ARBA" id="ARBA00022723"/>
    </source>
</evidence>
<reference evidence="11" key="2">
    <citation type="journal article" date="2023" name="IMA Fungus">
        <title>Comparative genomic study of the Penicillium genus elucidates a diverse pangenome and 15 lateral gene transfer events.</title>
        <authorList>
            <person name="Petersen C."/>
            <person name="Sorensen T."/>
            <person name="Nielsen M.R."/>
            <person name="Sondergaard T.E."/>
            <person name="Sorensen J.L."/>
            <person name="Fitzpatrick D.A."/>
            <person name="Frisvad J.C."/>
            <person name="Nielsen K.L."/>
        </authorList>
    </citation>
    <scope>NUCLEOTIDE SEQUENCE</scope>
    <source>
        <strain evidence="11">IBT 30069</strain>
    </source>
</reference>
<keyword evidence="10" id="KW-1133">Transmembrane helix</keyword>
<keyword evidence="12" id="KW-1185">Reference proteome</keyword>
<keyword evidence="4 8" id="KW-0479">Metal-binding</keyword>
<name>A0A9W9KKX5_9EURO</name>
<keyword evidence="3 8" id="KW-0349">Heme</keyword>
<dbReference type="Proteomes" id="UP001149165">
    <property type="component" value="Unassembled WGS sequence"/>
</dbReference>
<comment type="similarity">
    <text evidence="2 9">Belongs to the cytochrome P450 family.</text>
</comment>
<evidence type="ECO:0000256" key="6">
    <source>
        <dbReference type="ARBA" id="ARBA00023004"/>
    </source>
</evidence>
<dbReference type="GO" id="GO:0005506">
    <property type="term" value="F:iron ion binding"/>
    <property type="evidence" value="ECO:0007669"/>
    <property type="project" value="InterPro"/>
</dbReference>
<accession>A0A9W9KKX5</accession>
<dbReference type="PRINTS" id="PR00463">
    <property type="entry name" value="EP450I"/>
</dbReference>
<evidence type="ECO:0000256" key="10">
    <source>
        <dbReference type="SAM" id="Phobius"/>
    </source>
</evidence>
<evidence type="ECO:0000313" key="12">
    <source>
        <dbReference type="Proteomes" id="UP001149165"/>
    </source>
</evidence>
<dbReference type="InterPro" id="IPR050121">
    <property type="entry name" value="Cytochrome_P450_monoxygenase"/>
</dbReference>
<keyword evidence="6 8" id="KW-0408">Iron</keyword>
<dbReference type="SUPFAM" id="SSF48264">
    <property type="entry name" value="Cytochrome P450"/>
    <property type="match status" value="1"/>
</dbReference>
<protein>
    <submittedName>
        <fullName evidence="11">Benzoate 4-monooxygenase cytochrome P450</fullName>
    </submittedName>
</protein>
<keyword evidence="5 9" id="KW-0560">Oxidoreductase</keyword>
<dbReference type="GO" id="GO:0043386">
    <property type="term" value="P:mycotoxin biosynthetic process"/>
    <property type="evidence" value="ECO:0007669"/>
    <property type="project" value="UniProtKB-ARBA"/>
</dbReference>
<evidence type="ECO:0000313" key="11">
    <source>
        <dbReference type="EMBL" id="KAJ5109198.1"/>
    </source>
</evidence>
<evidence type="ECO:0000256" key="1">
    <source>
        <dbReference type="ARBA" id="ARBA00001971"/>
    </source>
</evidence>
<dbReference type="OrthoDB" id="3945418at2759"/>
<comment type="caution">
    <text evidence="11">The sequence shown here is derived from an EMBL/GenBank/DDBJ whole genome shotgun (WGS) entry which is preliminary data.</text>
</comment>
<dbReference type="Pfam" id="PF00067">
    <property type="entry name" value="p450"/>
    <property type="match status" value="1"/>
</dbReference>
<proteinExistence type="inferred from homology"/>
<evidence type="ECO:0000256" key="2">
    <source>
        <dbReference type="ARBA" id="ARBA00010617"/>
    </source>
</evidence>
<comment type="cofactor">
    <cofactor evidence="1 8">
        <name>heme</name>
        <dbReference type="ChEBI" id="CHEBI:30413"/>
    </cofactor>
</comment>
<evidence type="ECO:0000256" key="8">
    <source>
        <dbReference type="PIRSR" id="PIRSR602401-1"/>
    </source>
</evidence>
<dbReference type="PROSITE" id="PS00086">
    <property type="entry name" value="CYTOCHROME_P450"/>
    <property type="match status" value="1"/>
</dbReference>
<dbReference type="PANTHER" id="PTHR24305">
    <property type="entry name" value="CYTOCHROME P450"/>
    <property type="match status" value="1"/>
</dbReference>
<organism evidence="11 12">
    <name type="scientific">Penicillium angulare</name>
    <dbReference type="NCBI Taxonomy" id="116970"/>
    <lineage>
        <taxon>Eukaryota</taxon>
        <taxon>Fungi</taxon>
        <taxon>Dikarya</taxon>
        <taxon>Ascomycota</taxon>
        <taxon>Pezizomycotina</taxon>
        <taxon>Eurotiomycetes</taxon>
        <taxon>Eurotiomycetidae</taxon>
        <taxon>Eurotiales</taxon>
        <taxon>Aspergillaceae</taxon>
        <taxon>Penicillium</taxon>
    </lineage>
</organism>
<dbReference type="InterPro" id="IPR002401">
    <property type="entry name" value="Cyt_P450_E_grp-I"/>
</dbReference>
<evidence type="ECO:0000256" key="7">
    <source>
        <dbReference type="ARBA" id="ARBA00023033"/>
    </source>
</evidence>
<dbReference type="GO" id="GO:0020037">
    <property type="term" value="F:heme binding"/>
    <property type="evidence" value="ECO:0007669"/>
    <property type="project" value="InterPro"/>
</dbReference>
<dbReference type="GO" id="GO:0016705">
    <property type="term" value="F:oxidoreductase activity, acting on paired donors, with incorporation or reduction of molecular oxygen"/>
    <property type="evidence" value="ECO:0007669"/>
    <property type="project" value="InterPro"/>
</dbReference>
<dbReference type="PANTHER" id="PTHR24305:SF157">
    <property type="entry name" value="N-ACETYLTRYPTOPHAN 6-HYDROXYLASE IVOC-RELATED"/>
    <property type="match status" value="1"/>
</dbReference>
<evidence type="ECO:0000256" key="3">
    <source>
        <dbReference type="ARBA" id="ARBA00022617"/>
    </source>
</evidence>
<evidence type="ECO:0000256" key="9">
    <source>
        <dbReference type="RuleBase" id="RU000461"/>
    </source>
</evidence>